<dbReference type="EMBL" id="CM039175">
    <property type="protein sequence ID" value="KAH9737111.1"/>
    <property type="molecule type" value="Genomic_DNA"/>
</dbReference>
<evidence type="ECO:0000313" key="1">
    <source>
        <dbReference type="EMBL" id="KAH9737111.1"/>
    </source>
</evidence>
<protein>
    <submittedName>
        <fullName evidence="1">Cyclin-dependent protein kinase inhibitor smr11</fullName>
    </submittedName>
</protein>
<name>A0ACB8JZB5_CITSI</name>
<evidence type="ECO:0000313" key="2">
    <source>
        <dbReference type="Proteomes" id="UP000829398"/>
    </source>
</evidence>
<reference evidence="2" key="1">
    <citation type="journal article" date="2023" name="Hortic. Res.">
        <title>A chromosome-level phased genome enabling allele-level studies in sweet orange: a case study on citrus Huanglongbing tolerance.</title>
        <authorList>
            <person name="Wu B."/>
            <person name="Yu Q."/>
            <person name="Deng Z."/>
            <person name="Duan Y."/>
            <person name="Luo F."/>
            <person name="Gmitter F. Jr."/>
        </authorList>
    </citation>
    <scope>NUCLEOTIDE SEQUENCE [LARGE SCALE GENOMIC DNA]</scope>
    <source>
        <strain evidence="2">cv. Valencia</strain>
    </source>
</reference>
<organism evidence="1 2">
    <name type="scientific">Citrus sinensis</name>
    <name type="common">Sweet orange</name>
    <name type="synonym">Citrus aurantium var. sinensis</name>
    <dbReference type="NCBI Taxonomy" id="2711"/>
    <lineage>
        <taxon>Eukaryota</taxon>
        <taxon>Viridiplantae</taxon>
        <taxon>Streptophyta</taxon>
        <taxon>Embryophyta</taxon>
        <taxon>Tracheophyta</taxon>
        <taxon>Spermatophyta</taxon>
        <taxon>Magnoliopsida</taxon>
        <taxon>eudicotyledons</taxon>
        <taxon>Gunneridae</taxon>
        <taxon>Pentapetalae</taxon>
        <taxon>rosids</taxon>
        <taxon>malvids</taxon>
        <taxon>Sapindales</taxon>
        <taxon>Rutaceae</taxon>
        <taxon>Aurantioideae</taxon>
        <taxon>Citrus</taxon>
    </lineage>
</organism>
<gene>
    <name evidence="1" type="ORF">KPL71_018336</name>
</gene>
<accession>A0ACB8JZB5</accession>
<keyword evidence="1" id="KW-0649">Protein kinase inhibitor</keyword>
<comment type="caution">
    <text evidence="1">The sequence shown here is derived from an EMBL/GenBank/DDBJ whole genome shotgun (WGS) entry which is preliminary data.</text>
</comment>
<dbReference type="Proteomes" id="UP000829398">
    <property type="component" value="Chromosome 6"/>
</dbReference>
<proteinExistence type="predicted"/>
<sequence>MGPSCPSGNGEIRIISIGNRILGREDNVWGTSKAKDRASLIVAISPAVLIICVMDSGACADQSNQCQGLSRNFSEKLYEVRNKEAAAELSTMADEAAPQGPITPVLKREVVDVPFDCDSPLTEATKVSLFVVETITKEDQVASVSDGSPRTPKDVVFDPFAPGPDHLAMAPLCKKYVYQMKTSAARRLNFDSSLKLMEDGTDVDDMESISDEEMFESVYNNLLEAIVSKQTEDLLAEISNIEWDPDSCKTPPTTQLSGIAETCPGAPMKPSAKSRKIDLDLCRKLEF</sequence>
<keyword evidence="2" id="KW-1185">Reference proteome</keyword>